<evidence type="ECO:0000313" key="2">
    <source>
        <dbReference type="EMBL" id="TFD74794.1"/>
    </source>
</evidence>
<name>A0A4R9B3L5_9MICO</name>
<dbReference type="Gene3D" id="3.30.70.100">
    <property type="match status" value="1"/>
</dbReference>
<dbReference type="GO" id="GO:0004497">
    <property type="term" value="F:monooxygenase activity"/>
    <property type="evidence" value="ECO:0007669"/>
    <property type="project" value="UniProtKB-KW"/>
</dbReference>
<feature type="domain" description="ABM" evidence="1">
    <location>
        <begin position="2"/>
        <end position="92"/>
    </location>
</feature>
<dbReference type="InterPro" id="IPR011008">
    <property type="entry name" value="Dimeric_a/b-barrel"/>
</dbReference>
<sequence>MITEHALLPVVAGQEAQFEAAFARARTIIASIPGFQGLTLARCMERPSTYLLLVNWARLEDHTDGFRGSGEYQEWRDLLHCFYDPFPVVEHFQTVSVVPSRT</sequence>
<dbReference type="Pfam" id="PF03992">
    <property type="entry name" value="ABM"/>
    <property type="match status" value="1"/>
</dbReference>
<comment type="caution">
    <text evidence="2">The sequence shown here is derived from an EMBL/GenBank/DDBJ whole genome shotgun (WGS) entry which is preliminary data.</text>
</comment>
<protein>
    <submittedName>
        <fullName evidence="2">Antibiotic biosynthesis monooxygenase</fullName>
    </submittedName>
</protein>
<accession>A0A4R9B3L5</accession>
<dbReference type="SUPFAM" id="SSF54909">
    <property type="entry name" value="Dimeric alpha+beta barrel"/>
    <property type="match status" value="1"/>
</dbReference>
<reference evidence="2 3" key="1">
    <citation type="submission" date="2019-03" db="EMBL/GenBank/DDBJ databases">
        <title>Genomics of glacier-inhabiting Cryobacterium strains.</title>
        <authorList>
            <person name="Liu Q."/>
            <person name="Xin Y.-H."/>
        </authorList>
    </citation>
    <scope>NUCLEOTIDE SEQUENCE [LARGE SCALE GENOMIC DNA]</scope>
    <source>
        <strain evidence="2 3">Hh4</strain>
    </source>
</reference>
<gene>
    <name evidence="2" type="ORF">E3T48_12815</name>
</gene>
<dbReference type="InterPro" id="IPR007138">
    <property type="entry name" value="ABM_dom"/>
</dbReference>
<evidence type="ECO:0000313" key="3">
    <source>
        <dbReference type="Proteomes" id="UP000298313"/>
    </source>
</evidence>
<dbReference type="Proteomes" id="UP000298313">
    <property type="component" value="Unassembled WGS sequence"/>
</dbReference>
<dbReference type="OrthoDB" id="9798157at2"/>
<dbReference type="AlphaFoldDB" id="A0A4R9B3L5"/>
<keyword evidence="2" id="KW-0503">Monooxygenase</keyword>
<keyword evidence="2" id="KW-0560">Oxidoreductase</keyword>
<proteinExistence type="predicted"/>
<dbReference type="EMBL" id="SOHH01000087">
    <property type="protein sequence ID" value="TFD74794.1"/>
    <property type="molecule type" value="Genomic_DNA"/>
</dbReference>
<evidence type="ECO:0000259" key="1">
    <source>
        <dbReference type="PROSITE" id="PS51725"/>
    </source>
</evidence>
<keyword evidence="3" id="KW-1185">Reference proteome</keyword>
<dbReference type="RefSeq" id="WP_134524436.1">
    <property type="nucleotide sequence ID" value="NZ_SOHH01000087.1"/>
</dbReference>
<organism evidence="2 3">
    <name type="scientific">Cryobacterium fucosi</name>
    <dbReference type="NCBI Taxonomy" id="1259157"/>
    <lineage>
        <taxon>Bacteria</taxon>
        <taxon>Bacillati</taxon>
        <taxon>Actinomycetota</taxon>
        <taxon>Actinomycetes</taxon>
        <taxon>Micrococcales</taxon>
        <taxon>Microbacteriaceae</taxon>
        <taxon>Cryobacterium</taxon>
    </lineage>
</organism>
<dbReference type="PROSITE" id="PS51725">
    <property type="entry name" value="ABM"/>
    <property type="match status" value="1"/>
</dbReference>